<feature type="region of interest" description="Disordered" evidence="1">
    <location>
        <begin position="154"/>
        <end position="280"/>
    </location>
</feature>
<protein>
    <submittedName>
        <fullName evidence="2">Uncharacterized protein</fullName>
    </submittedName>
</protein>
<name>A0A2J6S1S5_HYAVF</name>
<feature type="compositionally biased region" description="Polar residues" evidence="1">
    <location>
        <begin position="231"/>
        <end position="255"/>
    </location>
</feature>
<evidence type="ECO:0000313" key="3">
    <source>
        <dbReference type="Proteomes" id="UP000235786"/>
    </source>
</evidence>
<accession>A0A2J6S1S5</accession>
<feature type="region of interest" description="Disordered" evidence="1">
    <location>
        <begin position="51"/>
        <end position="122"/>
    </location>
</feature>
<keyword evidence="3" id="KW-1185">Reference proteome</keyword>
<sequence>MNDVLQLTASECAVLARPLGLASGNTQEETVTVPPASVPLLQQIKQAEALDTGSKQAVTSTLGTSAPAPSPPSQPTQSTHTHMPPGLVEAGPTSNPTLASTACLQSTKSPRPQNPSLSPKPSLAVVTQPVPILNLFLKQIQSINAAAVSFKTTPAEPFSSHSQSSEPAKPAALPFRPASEEPTVSPPLPTSDKPFITESKTSETSATAETPDESSLPPTTNTPVNPLSTSFAQFQPPATSSTNTPVVSTKPFTVLSQSSSSPTSQSTNPPTSSLFTTTPSSTSVLQSTRLFESSSPFTKYGFNYTPPVFGIPTAIPSRHSNVKSPFTAGASGSSGKILKSPFSFGTGFNAGGNILGTDISTSDGNSFDNRVAIEGCQQQ</sequence>
<evidence type="ECO:0000256" key="1">
    <source>
        <dbReference type="SAM" id="MobiDB-lite"/>
    </source>
</evidence>
<feature type="compositionally biased region" description="Low complexity" evidence="1">
    <location>
        <begin position="256"/>
        <end position="280"/>
    </location>
</feature>
<reference evidence="2 3" key="1">
    <citation type="submission" date="2016-04" db="EMBL/GenBank/DDBJ databases">
        <title>A degradative enzymes factory behind the ericoid mycorrhizal symbiosis.</title>
        <authorList>
            <consortium name="DOE Joint Genome Institute"/>
            <person name="Martino E."/>
            <person name="Morin E."/>
            <person name="Grelet G."/>
            <person name="Kuo A."/>
            <person name="Kohler A."/>
            <person name="Daghino S."/>
            <person name="Barry K."/>
            <person name="Choi C."/>
            <person name="Cichocki N."/>
            <person name="Clum A."/>
            <person name="Copeland A."/>
            <person name="Hainaut M."/>
            <person name="Haridas S."/>
            <person name="Labutti K."/>
            <person name="Lindquist E."/>
            <person name="Lipzen A."/>
            <person name="Khouja H.-R."/>
            <person name="Murat C."/>
            <person name="Ohm R."/>
            <person name="Olson A."/>
            <person name="Spatafora J."/>
            <person name="Veneault-Fourrey C."/>
            <person name="Henrissat B."/>
            <person name="Grigoriev I."/>
            <person name="Martin F."/>
            <person name="Perotto S."/>
        </authorList>
    </citation>
    <scope>NUCLEOTIDE SEQUENCE [LARGE SCALE GENOMIC DNA]</scope>
    <source>
        <strain evidence="2 3">F</strain>
    </source>
</reference>
<gene>
    <name evidence="2" type="ORF">L207DRAFT_285767</name>
</gene>
<evidence type="ECO:0000313" key="2">
    <source>
        <dbReference type="EMBL" id="PMD44720.1"/>
    </source>
</evidence>
<feature type="compositionally biased region" description="Low complexity" evidence="1">
    <location>
        <begin position="197"/>
        <end position="230"/>
    </location>
</feature>
<proteinExistence type="predicted"/>
<dbReference type="EMBL" id="KZ613941">
    <property type="protein sequence ID" value="PMD44720.1"/>
    <property type="molecule type" value="Genomic_DNA"/>
</dbReference>
<organism evidence="2 3">
    <name type="scientific">Hyaloscypha variabilis (strain UAMH 11265 / GT02V1 / F)</name>
    <name type="common">Meliniomyces variabilis</name>
    <dbReference type="NCBI Taxonomy" id="1149755"/>
    <lineage>
        <taxon>Eukaryota</taxon>
        <taxon>Fungi</taxon>
        <taxon>Dikarya</taxon>
        <taxon>Ascomycota</taxon>
        <taxon>Pezizomycotina</taxon>
        <taxon>Leotiomycetes</taxon>
        <taxon>Helotiales</taxon>
        <taxon>Hyaloscyphaceae</taxon>
        <taxon>Hyaloscypha</taxon>
        <taxon>Hyaloscypha variabilis</taxon>
    </lineage>
</organism>
<dbReference type="AlphaFoldDB" id="A0A2J6S1S5"/>
<feature type="compositionally biased region" description="Polar residues" evidence="1">
    <location>
        <begin position="92"/>
        <end position="119"/>
    </location>
</feature>
<dbReference type="Proteomes" id="UP000235786">
    <property type="component" value="Unassembled WGS sequence"/>
</dbReference>